<dbReference type="Pfam" id="PF02493">
    <property type="entry name" value="MORN"/>
    <property type="match status" value="3"/>
</dbReference>
<evidence type="ECO:0000313" key="4">
    <source>
        <dbReference type="Proteomes" id="UP000204584"/>
    </source>
</evidence>
<gene>
    <name evidence="3" type="ORF">psal_cds_1250</name>
</gene>
<dbReference type="InterPro" id="IPR003409">
    <property type="entry name" value="MORN"/>
</dbReference>
<evidence type="ECO:0000259" key="2">
    <source>
        <dbReference type="PROSITE" id="PS50181"/>
    </source>
</evidence>
<evidence type="ECO:0000256" key="1">
    <source>
        <dbReference type="ARBA" id="ARBA00022737"/>
    </source>
</evidence>
<dbReference type="Pfam" id="PF12937">
    <property type="entry name" value="F-box-like"/>
    <property type="match status" value="1"/>
</dbReference>
<accession>S4W4E7</accession>
<dbReference type="InterPro" id="IPR036047">
    <property type="entry name" value="F-box-like_dom_sf"/>
</dbReference>
<dbReference type="InterPro" id="IPR001810">
    <property type="entry name" value="F-box_dom"/>
</dbReference>
<organism evidence="3 4">
    <name type="scientific">Pandoravirus salinus</name>
    <dbReference type="NCBI Taxonomy" id="1349410"/>
    <lineage>
        <taxon>Viruses</taxon>
        <taxon>Pandoravirus</taxon>
    </lineage>
</organism>
<dbReference type="GO" id="GO:0031146">
    <property type="term" value="P:SCF-dependent proteasomal ubiquitin-dependent protein catabolic process"/>
    <property type="evidence" value="ECO:0007669"/>
    <property type="project" value="TreeGrafter"/>
</dbReference>
<dbReference type="Gene3D" id="2.160.20.80">
    <property type="entry name" value="E3 ubiquitin-protein ligase SopA"/>
    <property type="match status" value="1"/>
</dbReference>
<dbReference type="SUPFAM" id="SSF81383">
    <property type="entry name" value="F-box domain"/>
    <property type="match status" value="1"/>
</dbReference>
<name>S4W4E7_9VIRU</name>
<dbReference type="GeneID" id="16607369"/>
<keyword evidence="1" id="KW-0677">Repeat</keyword>
<dbReference type="PROSITE" id="PS50181">
    <property type="entry name" value="FBOX"/>
    <property type="match status" value="1"/>
</dbReference>
<sequence>MDPPQHFDALPDELLAAVAANLDAVSLAKAACACRTLARICMDPRPWRALCTTLGILRAPLYAPVVRGEVAVTSDPDDRWRWLCVLAVAGDDRRFPWHGGTLGGSRQRAPDLSAFQTGRVHGWFDAMGRIQGFGVETVDHLSPPADDTGWYAGTWENGLWHGHGVRRTHYMTTKCQWRRGMAHGHGESVDTPGRCFYVGAWKGGARHGHGTATCRIAGIECAGMWAAGRGRGWCVFSKLDGWRTGAGPCFRCDFVWWPAIDWEVFGDPRVRSVGLWCRNGKDTGKRTRIEYVDGSAFETPCRAPLTPYAAMPTGRGTLALANGTRLGCAMWHSGHPTETVTRTRPGSPLACAESWSEWKFYGCDIIACVDRTLALVGRDTAILCRRAVYETSYIDLLDSSNMEDADDPVAGLPWSAGRGSLADGIYYPKPIQAPDDFVRFVRLLAARLLPWTDAMVDYALSPTGPLANDAGPFFARALKDPIPHPLLTSTCAPGPDRVVCRLTGVCVRVAECVITIGGHLMWNCAAKAWLRTLGRCMGVDETLSHRAEIGNCQVLGFDPAWTAGGSTPADVAYVAKRCHGAVRSVYAPVKRRPHDDIDAYDMGAAWHAMVTAVLVADCHERAATPYARFETAVAIAGGRSGFHAAGLANVDFIGVTFTKGTSFCASVFTRCRFFRCTFERCLYIGARFVDCTFVDCTVGGVPDAVLGGPHGHVTGDVSVVARAMARYGASFATLF</sequence>
<dbReference type="Gene3D" id="1.20.1280.50">
    <property type="match status" value="1"/>
</dbReference>
<dbReference type="RefSeq" id="YP_008438661.1">
    <property type="nucleotide sequence ID" value="NC_022098.1"/>
</dbReference>
<dbReference type="SUPFAM" id="SSF141571">
    <property type="entry name" value="Pentapeptide repeat-like"/>
    <property type="match status" value="1"/>
</dbReference>
<protein>
    <submittedName>
        <fullName evidence="3">F-box domain containing protein</fullName>
    </submittedName>
</protein>
<dbReference type="SUPFAM" id="SSF82185">
    <property type="entry name" value="Histone H3 K4-specific methyltransferase SET7/9 N-terminal domain"/>
    <property type="match status" value="1"/>
</dbReference>
<dbReference type="EMBL" id="KC977571">
    <property type="protein sequence ID" value="AGO85582.1"/>
    <property type="molecule type" value="Genomic_DNA"/>
</dbReference>
<dbReference type="KEGG" id="vg:16607369"/>
<dbReference type="Proteomes" id="UP000204584">
    <property type="component" value="Segment"/>
</dbReference>
<reference evidence="3 4" key="1">
    <citation type="journal article" date="2013" name="Science">
        <title>Pandoraviruses: amoeba viruses with genomes up to 2.5 Mb reaching that of parasitic eukaryotes.</title>
        <authorList>
            <person name="Philippe N."/>
            <person name="Legendre M."/>
            <person name="Doutre G."/>
            <person name="Coute Y."/>
            <person name="Poirot O."/>
            <person name="Lescot M."/>
            <person name="Arslan D."/>
            <person name="Seltzer V."/>
            <person name="Bertaux L."/>
            <person name="Bruley C."/>
            <person name="Garin J."/>
            <person name="Claverie J.M."/>
            <person name="Abergel C."/>
        </authorList>
    </citation>
    <scope>NUCLEOTIDE SEQUENCE [LARGE SCALE GENOMIC DNA]</scope>
</reference>
<proteinExistence type="predicted"/>
<evidence type="ECO:0000313" key="3">
    <source>
        <dbReference type="EMBL" id="AGO85582.1"/>
    </source>
</evidence>
<dbReference type="PANTHER" id="PTHR12874:SF9">
    <property type="entry name" value="F-BOX ONLY PROTEIN 48"/>
    <property type="match status" value="1"/>
</dbReference>
<feature type="domain" description="F-box" evidence="2">
    <location>
        <begin position="4"/>
        <end position="50"/>
    </location>
</feature>
<keyword evidence="4" id="KW-1185">Reference proteome</keyword>
<dbReference type="GO" id="GO:0019005">
    <property type="term" value="C:SCF ubiquitin ligase complex"/>
    <property type="evidence" value="ECO:0007669"/>
    <property type="project" value="TreeGrafter"/>
</dbReference>
<dbReference type="PANTHER" id="PTHR12874">
    <property type="entry name" value="F-BOX ONLY PROTEIN 48-RELATED"/>
    <property type="match status" value="1"/>
</dbReference>